<keyword evidence="1" id="KW-1133">Transmembrane helix</keyword>
<protein>
    <recommendedName>
        <fullName evidence="3">MAPEG family protein</fullName>
    </recommendedName>
</protein>
<sequence length="206" mass="23103">MATIQAVENQDYFWPVLSTTIYFLLFQVFMVNQIWSKIVAGRRLGDPRLLDRFDYSSKHWEMGDRSFLNFLEQTPAVVALMWMDAIFCSARSAGIALLVYCVFRLLFPVFWAVKGRWNLLIEASTQPCYAIMNYWTASLLYLAVTGRQLGAVMPSNVLLVVIVVVLIHLGLTVVVFLVGGAFAKLLEQGFESEGASPLEESSSDAA</sequence>
<evidence type="ECO:0000313" key="2">
    <source>
        <dbReference type="EMBL" id="CAD9367122.1"/>
    </source>
</evidence>
<keyword evidence="1" id="KW-0812">Transmembrane</keyword>
<dbReference type="SUPFAM" id="SSF161084">
    <property type="entry name" value="MAPEG domain-like"/>
    <property type="match status" value="1"/>
</dbReference>
<gene>
    <name evidence="2" type="ORF">AAND1436_LOCUS3199</name>
</gene>
<evidence type="ECO:0008006" key="3">
    <source>
        <dbReference type="Google" id="ProtNLM"/>
    </source>
</evidence>
<name>A0A7S2AHL1_9DINO</name>
<keyword evidence="1" id="KW-0472">Membrane</keyword>
<feature type="transmembrane region" description="Helical" evidence="1">
    <location>
        <begin position="156"/>
        <end position="183"/>
    </location>
</feature>
<feature type="transmembrane region" description="Helical" evidence="1">
    <location>
        <begin position="125"/>
        <end position="144"/>
    </location>
</feature>
<feature type="transmembrane region" description="Helical" evidence="1">
    <location>
        <begin position="93"/>
        <end position="113"/>
    </location>
</feature>
<dbReference type="EMBL" id="HBGQ01006298">
    <property type="protein sequence ID" value="CAD9367122.1"/>
    <property type="molecule type" value="Transcribed_RNA"/>
</dbReference>
<feature type="transmembrane region" description="Helical" evidence="1">
    <location>
        <begin position="12"/>
        <end position="35"/>
    </location>
</feature>
<organism evidence="2">
    <name type="scientific">Alexandrium andersonii</name>
    <dbReference type="NCBI Taxonomy" id="327968"/>
    <lineage>
        <taxon>Eukaryota</taxon>
        <taxon>Sar</taxon>
        <taxon>Alveolata</taxon>
        <taxon>Dinophyceae</taxon>
        <taxon>Gonyaulacales</taxon>
        <taxon>Pyrocystaceae</taxon>
        <taxon>Alexandrium</taxon>
    </lineage>
</organism>
<reference evidence="2" key="1">
    <citation type="submission" date="2021-01" db="EMBL/GenBank/DDBJ databases">
        <authorList>
            <person name="Corre E."/>
            <person name="Pelletier E."/>
            <person name="Niang G."/>
            <person name="Scheremetjew M."/>
            <person name="Finn R."/>
            <person name="Kale V."/>
            <person name="Holt S."/>
            <person name="Cochrane G."/>
            <person name="Meng A."/>
            <person name="Brown T."/>
            <person name="Cohen L."/>
        </authorList>
    </citation>
    <scope>NUCLEOTIDE SEQUENCE</scope>
    <source>
        <strain evidence="2">CCMP2222</strain>
    </source>
</reference>
<dbReference type="Gene3D" id="1.20.120.550">
    <property type="entry name" value="Membrane associated eicosanoid/glutathione metabolism-like domain"/>
    <property type="match status" value="1"/>
</dbReference>
<proteinExistence type="predicted"/>
<dbReference type="InterPro" id="IPR023352">
    <property type="entry name" value="MAPEG-like_dom_sf"/>
</dbReference>
<accession>A0A7S2AHL1</accession>
<evidence type="ECO:0000256" key="1">
    <source>
        <dbReference type="SAM" id="Phobius"/>
    </source>
</evidence>
<dbReference type="AlphaFoldDB" id="A0A7S2AHL1"/>